<sequence length="607" mass="69693">MFEKGSSSLSPLSSSSTTIVYNNNHKHLIEKEESQQEFKKRMKTKVIPITQITKDQQSYNPKYYHSVDLEAIDKDTKEFYNVVVAIGDKDSTDTATIEITKVEQKLFQILLDVAKVNNCNTTLRVAGGWVRDKLRGDNSHDIDIALDNMMGEAFAALVNKYLEDHHQETHRIGVIQSNPDQSKHLETATVKIFDSWVDLVNLRSETYSSNSRIPEIKIGTPEQDAFRRDLTINSLFYNVNENRIEDFTGNGIVDLKCGIVRTPLPPLTTFLDDPLRVLRSIRFATRLYYAIDHKLVEAASNPTVKEALKSKVSHERIGIELDGMLNGPRPDLAIQLIYEFGLFDHVINIPDSIEIQDKEYKYKSILNVLNMMRFINWGTQAEEASTRKTRLLASLCANIYGYTFKNPLKKNKDTPILQHVLVDYLKVSNKECDEITNVLECAKLFRPLVNQFYTNHVFSRKSVGLVIYKAGPFWKSSLAIALISELPEFQHNLVYPLHKEEINNSPSHDFYLHLSHPNHHHPPLCDESKDIEIKYDQFCATVANHDLVGVWNIKKLLNGKQVMDMLQRKPGEWLTPLLQDVFEWQLDNPQLGEKECKEYVLSKFSPK</sequence>
<dbReference type="PANTHER" id="PTHR13734:SF5">
    <property type="entry name" value="CCA TRNA NUCLEOTIDYLTRANSFERASE, MITOCHONDRIAL"/>
    <property type="match status" value="1"/>
</dbReference>
<evidence type="ECO:0000313" key="9">
    <source>
        <dbReference type="Proteomes" id="UP000007797"/>
    </source>
</evidence>
<name>F4PN51_CACFS</name>
<evidence type="ECO:0000259" key="6">
    <source>
        <dbReference type="Pfam" id="PF01743"/>
    </source>
</evidence>
<comment type="similarity">
    <text evidence="1 5">Belongs to the tRNA nucleotidyltransferase/poly(A) polymerase family.</text>
</comment>
<dbReference type="Pfam" id="PF12627">
    <property type="entry name" value="PolyA_pol_RNAbd"/>
    <property type="match status" value="1"/>
</dbReference>
<dbReference type="InterPro" id="IPR002646">
    <property type="entry name" value="PolA_pol_head_dom"/>
</dbReference>
<dbReference type="GO" id="GO:0052927">
    <property type="term" value="F:CC tRNA cytidylyltransferase activity"/>
    <property type="evidence" value="ECO:0007669"/>
    <property type="project" value="TreeGrafter"/>
</dbReference>
<dbReference type="EMBL" id="GL883008">
    <property type="protein sequence ID" value="EGG23741.1"/>
    <property type="molecule type" value="Genomic_DNA"/>
</dbReference>
<dbReference type="OrthoDB" id="445712at2759"/>
<dbReference type="GO" id="GO:0001680">
    <property type="term" value="P:tRNA 3'-terminal CCA addition"/>
    <property type="evidence" value="ECO:0007669"/>
    <property type="project" value="EnsemblProtists"/>
</dbReference>
<protein>
    <submittedName>
        <fullName evidence="8">tRNA nucleotidyltransferase</fullName>
    </submittedName>
</protein>
<evidence type="ECO:0000256" key="3">
    <source>
        <dbReference type="ARBA" id="ARBA00022741"/>
    </source>
</evidence>
<evidence type="ECO:0000256" key="5">
    <source>
        <dbReference type="RuleBase" id="RU003953"/>
    </source>
</evidence>
<dbReference type="PANTHER" id="PTHR13734">
    <property type="entry name" value="TRNA-NUCLEOTIDYLTRANSFERASE"/>
    <property type="match status" value="1"/>
</dbReference>
<dbReference type="GO" id="GO:0000166">
    <property type="term" value="F:nucleotide binding"/>
    <property type="evidence" value="ECO:0007669"/>
    <property type="project" value="UniProtKB-KW"/>
</dbReference>
<evidence type="ECO:0000256" key="4">
    <source>
        <dbReference type="ARBA" id="ARBA00022884"/>
    </source>
</evidence>
<dbReference type="GO" id="GO:0052929">
    <property type="term" value="F:ATP:3'-cytidine-cytidine-tRNA adenylyltransferase activity"/>
    <property type="evidence" value="ECO:0007669"/>
    <property type="project" value="TreeGrafter"/>
</dbReference>
<dbReference type="OMA" id="ASRFNCT"/>
<dbReference type="GO" id="GO:0005739">
    <property type="term" value="C:mitochondrion"/>
    <property type="evidence" value="ECO:0007669"/>
    <property type="project" value="EnsemblProtists"/>
</dbReference>
<feature type="domain" description="tRNA nucleotidyltransferase/poly(A) polymerase RNA and SrmB- binding" evidence="7">
    <location>
        <begin position="310"/>
        <end position="347"/>
    </location>
</feature>
<dbReference type="Gene3D" id="1.10.3090.10">
    <property type="entry name" value="cca-adding enzyme, domain 2"/>
    <property type="match status" value="1"/>
</dbReference>
<keyword evidence="4 5" id="KW-0694">RNA-binding</keyword>
<proteinExistence type="inferred from homology"/>
<dbReference type="CDD" id="cd05398">
    <property type="entry name" value="NT_ClassII-CCAase"/>
    <property type="match status" value="1"/>
</dbReference>
<dbReference type="GO" id="GO:0003723">
    <property type="term" value="F:RNA binding"/>
    <property type="evidence" value="ECO:0007669"/>
    <property type="project" value="UniProtKB-KW"/>
</dbReference>
<dbReference type="KEGG" id="dfa:DFA_05875"/>
<feature type="domain" description="Poly A polymerase head" evidence="6">
    <location>
        <begin position="123"/>
        <end position="261"/>
    </location>
</feature>
<keyword evidence="9" id="KW-1185">Reference proteome</keyword>
<dbReference type="FunFam" id="3.30.460.10:FF:000019">
    <property type="entry name" value="tRNA nucleotidyltransferase cca2"/>
    <property type="match status" value="1"/>
</dbReference>
<dbReference type="InterPro" id="IPR043519">
    <property type="entry name" value="NT_sf"/>
</dbReference>
<accession>F4PN51</accession>
<keyword evidence="3" id="KW-0547">Nucleotide-binding</keyword>
<dbReference type="InterPro" id="IPR032828">
    <property type="entry name" value="PolyA_RNA-bd"/>
</dbReference>
<reference evidence="9" key="1">
    <citation type="journal article" date="2011" name="Genome Res.">
        <title>Phylogeny-wide analysis of social amoeba genomes highlights ancient origins for complex intercellular communication.</title>
        <authorList>
            <person name="Heidel A.J."/>
            <person name="Lawal H.M."/>
            <person name="Felder M."/>
            <person name="Schilde C."/>
            <person name="Helps N.R."/>
            <person name="Tunggal B."/>
            <person name="Rivero F."/>
            <person name="John U."/>
            <person name="Schleicher M."/>
            <person name="Eichinger L."/>
            <person name="Platzer M."/>
            <person name="Noegel A.A."/>
            <person name="Schaap P."/>
            <person name="Gloeckner G."/>
        </authorList>
    </citation>
    <scope>NUCLEOTIDE SEQUENCE [LARGE SCALE GENOMIC DNA]</scope>
    <source>
        <strain evidence="9">SH3</strain>
    </source>
</reference>
<dbReference type="GO" id="GO:0005829">
    <property type="term" value="C:cytosol"/>
    <property type="evidence" value="ECO:0007669"/>
    <property type="project" value="EnsemblProtists"/>
</dbReference>
<dbReference type="Pfam" id="PF01743">
    <property type="entry name" value="PolyA_pol"/>
    <property type="match status" value="1"/>
</dbReference>
<evidence type="ECO:0000256" key="2">
    <source>
        <dbReference type="ARBA" id="ARBA00022679"/>
    </source>
</evidence>
<dbReference type="RefSeq" id="XP_004361592.1">
    <property type="nucleotide sequence ID" value="XM_004361535.1"/>
</dbReference>
<evidence type="ECO:0000256" key="1">
    <source>
        <dbReference type="ARBA" id="ARBA00007265"/>
    </source>
</evidence>
<dbReference type="SUPFAM" id="SSF81891">
    <property type="entry name" value="Poly A polymerase C-terminal region-like"/>
    <property type="match status" value="1"/>
</dbReference>
<dbReference type="SUPFAM" id="SSF81301">
    <property type="entry name" value="Nucleotidyltransferase"/>
    <property type="match status" value="1"/>
</dbReference>
<dbReference type="GeneID" id="14874959"/>
<evidence type="ECO:0000259" key="7">
    <source>
        <dbReference type="Pfam" id="PF12627"/>
    </source>
</evidence>
<dbReference type="AlphaFoldDB" id="F4PN51"/>
<dbReference type="STRING" id="1054147.F4PN51"/>
<dbReference type="GO" id="GO:0004810">
    <property type="term" value="F:CCA tRNA nucleotidyltransferase activity"/>
    <property type="evidence" value="ECO:0007669"/>
    <property type="project" value="EnsemblProtists"/>
</dbReference>
<dbReference type="Proteomes" id="UP000007797">
    <property type="component" value="Unassembled WGS sequence"/>
</dbReference>
<gene>
    <name evidence="8" type="ORF">DFA_05875</name>
</gene>
<evidence type="ECO:0000313" key="8">
    <source>
        <dbReference type="EMBL" id="EGG23741.1"/>
    </source>
</evidence>
<dbReference type="Gene3D" id="3.30.460.10">
    <property type="entry name" value="Beta Polymerase, domain 2"/>
    <property type="match status" value="1"/>
</dbReference>
<keyword evidence="2 5" id="KW-0808">Transferase</keyword>
<organism evidence="8 9">
    <name type="scientific">Cavenderia fasciculata</name>
    <name type="common">Slime mold</name>
    <name type="synonym">Dictyostelium fasciculatum</name>
    <dbReference type="NCBI Taxonomy" id="261658"/>
    <lineage>
        <taxon>Eukaryota</taxon>
        <taxon>Amoebozoa</taxon>
        <taxon>Evosea</taxon>
        <taxon>Eumycetozoa</taxon>
        <taxon>Dictyostelia</taxon>
        <taxon>Acytosteliales</taxon>
        <taxon>Cavenderiaceae</taxon>
        <taxon>Cavenderia</taxon>
    </lineage>
</organism>